<proteinExistence type="predicted"/>
<sequence>MSRFDKLLSSHPSETREMLASVAECQEQIPLLLTTVDNLMGINKELLLALQGNEPSFGLNKKQRSEFGALDLVWQDLLPIRLPSLSLSDKRVQKLGQYLKEASARMKPSDVLDDINMLLVLLSQWPNLGPSVRRYATYKANVLYLRTKDGK</sequence>
<evidence type="ECO:0000313" key="1">
    <source>
        <dbReference type="EMBL" id="CAD7440900.1"/>
    </source>
</evidence>
<name>A0A7R9HZ50_9NEOP</name>
<reference evidence="1" key="1">
    <citation type="submission" date="2020-11" db="EMBL/GenBank/DDBJ databases">
        <authorList>
            <person name="Tran Van P."/>
        </authorList>
    </citation>
    <scope>NUCLEOTIDE SEQUENCE</scope>
</reference>
<dbReference type="AlphaFoldDB" id="A0A7R9HZ50"/>
<protein>
    <submittedName>
        <fullName evidence="1">Uncharacterized protein</fullName>
    </submittedName>
</protein>
<dbReference type="EMBL" id="OD565115">
    <property type="protein sequence ID" value="CAD7440900.1"/>
    <property type="molecule type" value="Genomic_DNA"/>
</dbReference>
<gene>
    <name evidence="1" type="ORF">TBIB3V08_LOCUS3383</name>
</gene>
<organism evidence="1">
    <name type="scientific">Timema bartmani</name>
    <dbReference type="NCBI Taxonomy" id="61472"/>
    <lineage>
        <taxon>Eukaryota</taxon>
        <taxon>Metazoa</taxon>
        <taxon>Ecdysozoa</taxon>
        <taxon>Arthropoda</taxon>
        <taxon>Hexapoda</taxon>
        <taxon>Insecta</taxon>
        <taxon>Pterygota</taxon>
        <taxon>Neoptera</taxon>
        <taxon>Polyneoptera</taxon>
        <taxon>Phasmatodea</taxon>
        <taxon>Timematodea</taxon>
        <taxon>Timematoidea</taxon>
        <taxon>Timematidae</taxon>
        <taxon>Timema</taxon>
    </lineage>
</organism>
<accession>A0A7R9HZ50</accession>